<evidence type="ECO:0000313" key="1">
    <source>
        <dbReference type="EMBL" id="USS02280.1"/>
    </source>
</evidence>
<keyword evidence="2" id="KW-1185">Reference proteome</keyword>
<dbReference type="RefSeq" id="WP_162926008.1">
    <property type="nucleotide sequence ID" value="NZ_CABMIZ010000046.1"/>
</dbReference>
<gene>
    <name evidence="1" type="ORF">NH397_07670</name>
</gene>
<sequence length="47" mass="5473">MTREKIEIIKSVVNAFNLMDNCNKEFIAGYMLGVQAEQQRVKKELKN</sequence>
<accession>A0ABY5B4V7</accession>
<protein>
    <submittedName>
        <fullName evidence="1">Uncharacterized protein</fullName>
    </submittedName>
</protein>
<reference evidence="1" key="1">
    <citation type="submission" date="2022-06" db="EMBL/GenBank/DDBJ databases">
        <authorList>
            <person name="Holder M.E."/>
            <person name="Ajami N.J."/>
            <person name="Petrosino J.F."/>
        </authorList>
    </citation>
    <scope>NUCLEOTIDE SEQUENCE</scope>
    <source>
        <strain evidence="1">RMA 8861</strain>
    </source>
</reference>
<proteinExistence type="predicted"/>
<dbReference type="EMBL" id="CP099799">
    <property type="protein sequence ID" value="USS02280.1"/>
    <property type="molecule type" value="Genomic_DNA"/>
</dbReference>
<dbReference type="Proteomes" id="UP001055437">
    <property type="component" value="Chromosome"/>
</dbReference>
<organism evidence="1 2">
    <name type="scientific">Clostridium septicum</name>
    <dbReference type="NCBI Taxonomy" id="1504"/>
    <lineage>
        <taxon>Bacteria</taxon>
        <taxon>Bacillati</taxon>
        <taxon>Bacillota</taxon>
        <taxon>Clostridia</taxon>
        <taxon>Eubacteriales</taxon>
        <taxon>Clostridiaceae</taxon>
        <taxon>Clostridium</taxon>
    </lineage>
</organism>
<dbReference type="GeneID" id="303562207"/>
<name>A0ABY5B4V7_CLOSE</name>
<evidence type="ECO:0000313" key="2">
    <source>
        <dbReference type="Proteomes" id="UP001055437"/>
    </source>
</evidence>